<dbReference type="SUPFAM" id="SSF54637">
    <property type="entry name" value="Thioesterase/thiol ester dehydrase-isomerase"/>
    <property type="match status" value="1"/>
</dbReference>
<dbReference type="PANTHER" id="PTHR43664">
    <property type="entry name" value="MONOAMINE OXIDASE-RELATED"/>
    <property type="match status" value="1"/>
</dbReference>
<dbReference type="Gene3D" id="3.10.129.10">
    <property type="entry name" value="Hotdog Thioesterase"/>
    <property type="match status" value="1"/>
</dbReference>
<protein>
    <recommendedName>
        <fullName evidence="1">MaoC-like domain-containing protein</fullName>
    </recommendedName>
</protein>
<dbReference type="Pfam" id="PF01575">
    <property type="entry name" value="MaoC_dehydratas"/>
    <property type="match status" value="1"/>
</dbReference>
<evidence type="ECO:0000313" key="2">
    <source>
        <dbReference type="EMBL" id="OGG72779.1"/>
    </source>
</evidence>
<dbReference type="AlphaFoldDB" id="A0A1F6EGK8"/>
<dbReference type="EMBL" id="MFLY01000033">
    <property type="protein sequence ID" value="OGG72779.1"/>
    <property type="molecule type" value="Genomic_DNA"/>
</dbReference>
<dbReference type="CDD" id="cd03451">
    <property type="entry name" value="FkbR2"/>
    <property type="match status" value="1"/>
</dbReference>
<gene>
    <name evidence="2" type="ORF">A3A38_03085</name>
</gene>
<comment type="caution">
    <text evidence="2">The sequence shown here is derived from an EMBL/GenBank/DDBJ whole genome shotgun (WGS) entry which is preliminary data.</text>
</comment>
<dbReference type="InterPro" id="IPR052342">
    <property type="entry name" value="MCH/BMMD"/>
</dbReference>
<dbReference type="Proteomes" id="UP000177306">
    <property type="component" value="Unassembled WGS sequence"/>
</dbReference>
<reference evidence="2 3" key="1">
    <citation type="journal article" date="2016" name="Nat. Commun.">
        <title>Thousands of microbial genomes shed light on interconnected biogeochemical processes in an aquifer system.</title>
        <authorList>
            <person name="Anantharaman K."/>
            <person name="Brown C.T."/>
            <person name="Hug L.A."/>
            <person name="Sharon I."/>
            <person name="Castelle C.J."/>
            <person name="Probst A.J."/>
            <person name="Thomas B.C."/>
            <person name="Singh A."/>
            <person name="Wilkins M.J."/>
            <person name="Karaoz U."/>
            <person name="Brodie E.L."/>
            <person name="Williams K.H."/>
            <person name="Hubbard S.S."/>
            <person name="Banfield J.F."/>
        </authorList>
    </citation>
    <scope>NUCLEOTIDE SEQUENCE [LARGE SCALE GENOMIC DNA]</scope>
</reference>
<organism evidence="2 3">
    <name type="scientific">Candidatus Kaiserbacteria bacterium RIFCSPLOWO2_01_FULL_53_17</name>
    <dbReference type="NCBI Taxonomy" id="1798511"/>
    <lineage>
        <taxon>Bacteria</taxon>
        <taxon>Candidatus Kaiseribacteriota</taxon>
    </lineage>
</organism>
<accession>A0A1F6EGK8</accession>
<feature type="domain" description="MaoC-like" evidence="1">
    <location>
        <begin position="7"/>
        <end position="111"/>
    </location>
</feature>
<proteinExistence type="predicted"/>
<dbReference type="PANTHER" id="PTHR43664:SF1">
    <property type="entry name" value="BETA-METHYLMALYL-COA DEHYDRATASE"/>
    <property type="match status" value="1"/>
</dbReference>
<dbReference type="InterPro" id="IPR002539">
    <property type="entry name" value="MaoC-like_dom"/>
</dbReference>
<name>A0A1F6EGK8_9BACT</name>
<evidence type="ECO:0000313" key="3">
    <source>
        <dbReference type="Proteomes" id="UP000177306"/>
    </source>
</evidence>
<sequence>MILKHWPGRTITEAADHLFCLLIGNHHPLHLDSNYAATTQFGRPVVVGNLVFETIFGMSVSDVSGKALANLAIRSIEFLNPTFHGDTVYAHTEVLKKRHSTSKLDRGIVEVRTTGTNQRAEKVCVFERAVMVPCRNGL</sequence>
<dbReference type="InterPro" id="IPR029069">
    <property type="entry name" value="HotDog_dom_sf"/>
</dbReference>
<evidence type="ECO:0000259" key="1">
    <source>
        <dbReference type="Pfam" id="PF01575"/>
    </source>
</evidence>